<dbReference type="Gene3D" id="3.40.50.1820">
    <property type="entry name" value="alpha/beta hydrolase"/>
    <property type="match status" value="1"/>
</dbReference>
<dbReference type="Proteomes" id="UP000249547">
    <property type="component" value="Unassembled WGS sequence"/>
</dbReference>
<dbReference type="GO" id="GO:0016020">
    <property type="term" value="C:membrane"/>
    <property type="evidence" value="ECO:0007669"/>
    <property type="project" value="TreeGrafter"/>
</dbReference>
<organism evidence="2 3">
    <name type="scientific">Chitinophaga skermanii</name>
    <dbReference type="NCBI Taxonomy" id="331697"/>
    <lineage>
        <taxon>Bacteria</taxon>
        <taxon>Pseudomonadati</taxon>
        <taxon>Bacteroidota</taxon>
        <taxon>Chitinophagia</taxon>
        <taxon>Chitinophagales</taxon>
        <taxon>Chitinophagaceae</taxon>
        <taxon>Chitinophaga</taxon>
    </lineage>
</organism>
<dbReference type="OrthoDB" id="9773293at2"/>
<dbReference type="SUPFAM" id="SSF53474">
    <property type="entry name" value="alpha/beta-Hydrolases"/>
    <property type="match status" value="1"/>
</dbReference>
<sequence>MNTTKAYNRRHFLEIGTLALGALGLPFTSFGQIVPTVKQPGTAFGPVKQINAGELNVGYVEMGPSAGVPVILLHGWPYDIHSYQEVAPALAAKGFRVIVPHLRGHGTTTFLSADSMRNGQQAAVAFDILALMDALKIHKAVIAGYDWGTRSANIMAALWPERVQATVCVNGYLINNREKNKQPLPPQAEWAWWYQFYFATERGREGLEQNREALARLIWQYNSPKWNASDELFNTYATSFHNPDYTGIVIHNYRWRLSLVEGDTKYDAIEAQLATAPTIHVPTITLDGDADGIAKPTNGESYKQKFVGKHKHYIVPNAGHNLPAEAPAFFTNAVIEAYQFSM</sequence>
<evidence type="ECO:0000259" key="1">
    <source>
        <dbReference type="Pfam" id="PF00561"/>
    </source>
</evidence>
<dbReference type="InterPro" id="IPR000073">
    <property type="entry name" value="AB_hydrolase_1"/>
</dbReference>
<keyword evidence="3" id="KW-1185">Reference proteome</keyword>
<feature type="domain" description="AB hydrolase-1" evidence="1">
    <location>
        <begin position="69"/>
        <end position="325"/>
    </location>
</feature>
<dbReference type="Pfam" id="PF00561">
    <property type="entry name" value="Abhydrolase_1"/>
    <property type="match status" value="1"/>
</dbReference>
<dbReference type="InterPro" id="IPR029058">
    <property type="entry name" value="AB_hydrolase_fold"/>
</dbReference>
<dbReference type="AlphaFoldDB" id="A0A327Q1E2"/>
<dbReference type="EMBL" id="QLLL01000015">
    <property type="protein sequence ID" value="RAI97577.1"/>
    <property type="molecule type" value="Genomic_DNA"/>
</dbReference>
<dbReference type="PANTHER" id="PTHR43798:SF33">
    <property type="entry name" value="HYDROLASE, PUTATIVE (AFU_ORTHOLOGUE AFUA_2G14860)-RELATED"/>
    <property type="match status" value="1"/>
</dbReference>
<dbReference type="RefSeq" id="WP_111600458.1">
    <property type="nucleotide sequence ID" value="NZ_QLLL01000015.1"/>
</dbReference>
<dbReference type="GO" id="GO:0046464">
    <property type="term" value="P:acylglycerol catabolic process"/>
    <property type="evidence" value="ECO:0007669"/>
    <property type="project" value="TreeGrafter"/>
</dbReference>
<comment type="caution">
    <text evidence="2">The sequence shown here is derived from an EMBL/GenBank/DDBJ whole genome shotgun (WGS) entry which is preliminary data.</text>
</comment>
<dbReference type="InterPro" id="IPR000639">
    <property type="entry name" value="Epox_hydrolase-like"/>
</dbReference>
<dbReference type="InterPro" id="IPR050266">
    <property type="entry name" value="AB_hydrolase_sf"/>
</dbReference>
<proteinExistence type="predicted"/>
<accession>A0A327Q1E2</accession>
<protein>
    <submittedName>
        <fullName evidence="2">Pimeloyl-ACP methyl ester carboxylesterase</fullName>
    </submittedName>
</protein>
<name>A0A327Q1E2_9BACT</name>
<dbReference type="PANTHER" id="PTHR43798">
    <property type="entry name" value="MONOACYLGLYCEROL LIPASE"/>
    <property type="match status" value="1"/>
</dbReference>
<evidence type="ECO:0000313" key="2">
    <source>
        <dbReference type="EMBL" id="RAI97577.1"/>
    </source>
</evidence>
<evidence type="ECO:0000313" key="3">
    <source>
        <dbReference type="Proteomes" id="UP000249547"/>
    </source>
</evidence>
<reference evidence="2 3" key="1">
    <citation type="submission" date="2018-06" db="EMBL/GenBank/DDBJ databases">
        <title>Genomic Encyclopedia of Archaeal and Bacterial Type Strains, Phase II (KMG-II): from individual species to whole genera.</title>
        <authorList>
            <person name="Goeker M."/>
        </authorList>
    </citation>
    <scope>NUCLEOTIDE SEQUENCE [LARGE SCALE GENOMIC DNA]</scope>
    <source>
        <strain evidence="2 3">DSM 23857</strain>
    </source>
</reference>
<dbReference type="GO" id="GO:0047372">
    <property type="term" value="F:monoacylglycerol lipase activity"/>
    <property type="evidence" value="ECO:0007669"/>
    <property type="project" value="TreeGrafter"/>
</dbReference>
<dbReference type="PRINTS" id="PR00412">
    <property type="entry name" value="EPOXHYDRLASE"/>
</dbReference>
<gene>
    <name evidence="2" type="ORF">LX64_05085</name>
</gene>